<name>A0A120HUJ2_9ALPH</name>
<evidence type="ECO:0000313" key="1">
    <source>
        <dbReference type="EMBL" id="AMB17062.1"/>
    </source>
</evidence>
<proteinExistence type="predicted"/>
<accession>A0A120HUJ2</accession>
<dbReference type="Proteomes" id="UP000169848">
    <property type="component" value="Segment"/>
</dbReference>
<dbReference type="GeneID" id="26828072"/>
<protein>
    <submittedName>
        <fullName evidence="1">GG</fullName>
    </submittedName>
</protein>
<dbReference type="EMBL" id="KT594769">
    <property type="protein sequence ID" value="AMB17062.1"/>
    <property type="molecule type" value="Genomic_DNA"/>
</dbReference>
<dbReference type="OrthoDB" id="23400at10239"/>
<sequence>MTRSSGGYHFTFLLLACLRSTRAAEDVSLDPLPKEVNSLGSYDHGSQAQSEYCYAAPRTARCGPAGPAGDPLTVTPRNSITHLPVAQTVPTCGLQLFTPPIQPPDLSELYSAQITYYSV</sequence>
<reference evidence="1 2" key="1">
    <citation type="journal article" date="2016" name="BMC Genomics">
        <title>The first genome sequence of a metatherian herpesvirus: Macropodid herpesvirus 1.</title>
        <authorList>
            <person name="Vaz P.K."/>
            <person name="Mahony T.J."/>
            <person name="Hartley C.A."/>
            <person name="Fowler E.V."/>
            <person name="Ficorilli N."/>
            <person name="Lee S.W."/>
            <person name="Gilkerson J.R."/>
            <person name="Browning G.F."/>
            <person name="Devlin J.M."/>
        </authorList>
    </citation>
    <scope>NUCLEOTIDE SEQUENCE [LARGE SCALE GENOMIC DNA]</scope>
    <source>
        <strain evidence="1">MaHV1.3076/08</strain>
    </source>
</reference>
<gene>
    <name evidence="1" type="primary">US4</name>
</gene>
<dbReference type="RefSeq" id="YP_009227222.1">
    <property type="nucleotide sequence ID" value="NC_029132.1"/>
</dbReference>
<dbReference type="PROSITE" id="PS51257">
    <property type="entry name" value="PROKAR_LIPOPROTEIN"/>
    <property type="match status" value="1"/>
</dbReference>
<keyword evidence="2" id="KW-1185">Reference proteome</keyword>
<evidence type="ECO:0000313" key="2">
    <source>
        <dbReference type="Proteomes" id="UP000169848"/>
    </source>
</evidence>
<organism evidence="1 2">
    <name type="scientific">Macropodid alphaherpesvirus 1</name>
    <dbReference type="NCBI Taxonomy" id="137443"/>
    <lineage>
        <taxon>Viruses</taxon>
        <taxon>Duplodnaviria</taxon>
        <taxon>Heunggongvirae</taxon>
        <taxon>Peploviricota</taxon>
        <taxon>Herviviricetes</taxon>
        <taxon>Herpesvirales</taxon>
        <taxon>Orthoherpesviridae</taxon>
        <taxon>Alphaherpesvirinae</taxon>
        <taxon>Simplexvirus</taxon>
        <taxon>Simplexvirus macropodidalpha1</taxon>
    </lineage>
</organism>